<dbReference type="AlphaFoldDB" id="A0A1W6STK6"/>
<accession>A0A1W6STK6</accession>
<dbReference type="EMBL" id="CP021106">
    <property type="protein sequence ID" value="ARO89140.1"/>
    <property type="molecule type" value="Genomic_DNA"/>
</dbReference>
<dbReference type="PROSITE" id="PS50222">
    <property type="entry name" value="EF_HAND_2"/>
    <property type="match status" value="1"/>
</dbReference>
<dbReference type="Proteomes" id="UP000012179">
    <property type="component" value="Chromosome"/>
</dbReference>
<dbReference type="Gene3D" id="1.10.238.10">
    <property type="entry name" value="EF-hand"/>
    <property type="match status" value="1"/>
</dbReference>
<sequence length="156" mass="16746">MPSKKSISSLALGTAIAAVLGAAPIASAGESPFAVQSLGKGYMVAEYHEGSKKEGYGEKKSGEGRCGMSMADTDKDGRVSKEEHARHSQLMFERMDTNGDGYIDKDEANKMRMKHRRDHSSRSGQGYGSGDQSPLAGEYEAGWGGKNLQHMKPMGE</sequence>
<keyword evidence="5" id="KW-1185">Reference proteome</keyword>
<name>A0A1W6STK6_9PROT</name>
<evidence type="ECO:0000256" key="2">
    <source>
        <dbReference type="SAM" id="SignalP"/>
    </source>
</evidence>
<feature type="compositionally biased region" description="Basic and acidic residues" evidence="1">
    <location>
        <begin position="93"/>
        <end position="110"/>
    </location>
</feature>
<feature type="compositionally biased region" description="Basic and acidic residues" evidence="1">
    <location>
        <begin position="72"/>
        <end position="86"/>
    </location>
</feature>
<feature type="signal peptide" evidence="2">
    <location>
        <begin position="1"/>
        <end position="28"/>
    </location>
</feature>
<feature type="chain" id="PRO_5012551969" description="EF-hand domain-containing protein" evidence="2">
    <location>
        <begin position="29"/>
        <end position="156"/>
    </location>
</feature>
<evidence type="ECO:0000313" key="4">
    <source>
        <dbReference type="EMBL" id="ARO89140.1"/>
    </source>
</evidence>
<organism evidence="4 5">
    <name type="scientific">Nitrosospira lacus</name>
    <dbReference type="NCBI Taxonomy" id="1288494"/>
    <lineage>
        <taxon>Bacteria</taxon>
        <taxon>Pseudomonadati</taxon>
        <taxon>Pseudomonadota</taxon>
        <taxon>Betaproteobacteria</taxon>
        <taxon>Nitrosomonadales</taxon>
        <taxon>Nitrosomonadaceae</taxon>
        <taxon>Nitrosospira</taxon>
    </lineage>
</organism>
<gene>
    <name evidence="4" type="ORF">EBAPG3_012865</name>
</gene>
<feature type="domain" description="EF-hand" evidence="3">
    <location>
        <begin position="83"/>
        <end position="118"/>
    </location>
</feature>
<reference evidence="4 5" key="1">
    <citation type="journal article" date="2015" name="Int. J. Syst. Evol. Microbiol.">
        <title>Nitrosospira lacus sp. nov., a psychrotolerant, ammonia-oxidizing bacterium from sandy lake sediment.</title>
        <authorList>
            <person name="Urakawa H."/>
            <person name="Garcia J.C."/>
            <person name="Nielsen J.L."/>
            <person name="Le V.Q."/>
            <person name="Kozlowski J.A."/>
            <person name="Stein L.Y."/>
            <person name="Lim C.K."/>
            <person name="Pommerening-Roser A."/>
            <person name="Martens-Habbena W."/>
            <person name="Stahl D.A."/>
            <person name="Klotz M.G."/>
        </authorList>
    </citation>
    <scope>NUCLEOTIDE SEQUENCE [LARGE SCALE GENOMIC DNA]</scope>
    <source>
        <strain evidence="4 5">APG3</strain>
    </source>
</reference>
<feature type="region of interest" description="Disordered" evidence="1">
    <location>
        <begin position="52"/>
        <end position="156"/>
    </location>
</feature>
<dbReference type="InterPro" id="IPR011992">
    <property type="entry name" value="EF-hand-dom_pair"/>
</dbReference>
<evidence type="ECO:0000313" key="5">
    <source>
        <dbReference type="Proteomes" id="UP000012179"/>
    </source>
</evidence>
<keyword evidence="2" id="KW-0732">Signal</keyword>
<dbReference type="GO" id="GO:0005509">
    <property type="term" value="F:calcium ion binding"/>
    <property type="evidence" value="ECO:0007669"/>
    <property type="project" value="InterPro"/>
</dbReference>
<dbReference type="InterPro" id="IPR002048">
    <property type="entry name" value="EF_hand_dom"/>
</dbReference>
<protein>
    <recommendedName>
        <fullName evidence="3">EF-hand domain-containing protein</fullName>
    </recommendedName>
</protein>
<proteinExistence type="predicted"/>
<dbReference type="KEGG" id="nlc:EBAPG3_012865"/>
<evidence type="ECO:0000259" key="3">
    <source>
        <dbReference type="PROSITE" id="PS50222"/>
    </source>
</evidence>
<dbReference type="Pfam" id="PF13202">
    <property type="entry name" value="EF-hand_5"/>
    <property type="match status" value="2"/>
</dbReference>
<feature type="compositionally biased region" description="Basic and acidic residues" evidence="1">
    <location>
        <begin position="52"/>
        <end position="63"/>
    </location>
</feature>
<dbReference type="SUPFAM" id="SSF47473">
    <property type="entry name" value="EF-hand"/>
    <property type="match status" value="1"/>
</dbReference>
<dbReference type="OrthoDB" id="8777120at2"/>
<evidence type="ECO:0000256" key="1">
    <source>
        <dbReference type="SAM" id="MobiDB-lite"/>
    </source>
</evidence>